<dbReference type="Proteomes" id="UP000199256">
    <property type="component" value="Unassembled WGS sequence"/>
</dbReference>
<dbReference type="PANTHER" id="PTHR34501">
    <property type="entry name" value="PROTEIN YDDL-RELATED"/>
    <property type="match status" value="1"/>
</dbReference>
<feature type="signal peptide" evidence="11">
    <location>
        <begin position="1"/>
        <end position="21"/>
    </location>
</feature>
<keyword evidence="14" id="KW-1185">Reference proteome</keyword>
<dbReference type="SUPFAM" id="SSF56935">
    <property type="entry name" value="Porins"/>
    <property type="match status" value="1"/>
</dbReference>
<evidence type="ECO:0000256" key="8">
    <source>
        <dbReference type="ARBA" id="ARBA00023114"/>
    </source>
</evidence>
<evidence type="ECO:0000256" key="6">
    <source>
        <dbReference type="ARBA" id="ARBA00022729"/>
    </source>
</evidence>
<dbReference type="EMBL" id="FOAA01000007">
    <property type="protein sequence ID" value="SEK95954.1"/>
    <property type="molecule type" value="Genomic_DNA"/>
</dbReference>
<dbReference type="Pfam" id="PF13609">
    <property type="entry name" value="Porin_4"/>
    <property type="match status" value="1"/>
</dbReference>
<evidence type="ECO:0000256" key="2">
    <source>
        <dbReference type="ARBA" id="ARBA00011233"/>
    </source>
</evidence>
<evidence type="ECO:0000256" key="3">
    <source>
        <dbReference type="ARBA" id="ARBA00022448"/>
    </source>
</evidence>
<dbReference type="GO" id="GO:0015288">
    <property type="term" value="F:porin activity"/>
    <property type="evidence" value="ECO:0007669"/>
    <property type="project" value="UniProtKB-KW"/>
</dbReference>
<evidence type="ECO:0000256" key="1">
    <source>
        <dbReference type="ARBA" id="ARBA00004571"/>
    </source>
</evidence>
<proteinExistence type="predicted"/>
<evidence type="ECO:0000256" key="11">
    <source>
        <dbReference type="SAM" id="SignalP"/>
    </source>
</evidence>
<dbReference type="GO" id="GO:0009279">
    <property type="term" value="C:cell outer membrane"/>
    <property type="evidence" value="ECO:0007669"/>
    <property type="project" value="UniProtKB-SubCell"/>
</dbReference>
<keyword evidence="8" id="KW-0626">Porin</keyword>
<organism evidence="13 14">
    <name type="scientific">Ectothiorhodospira marina</name>
    <dbReference type="NCBI Taxonomy" id="1396821"/>
    <lineage>
        <taxon>Bacteria</taxon>
        <taxon>Pseudomonadati</taxon>
        <taxon>Pseudomonadota</taxon>
        <taxon>Gammaproteobacteria</taxon>
        <taxon>Chromatiales</taxon>
        <taxon>Ectothiorhodospiraceae</taxon>
        <taxon>Ectothiorhodospira</taxon>
    </lineage>
</organism>
<sequence>MKKTVLAFAVAAAVGVPAVAAADTALYGRMNVSLDAVDNGEDSSGQLASNSSRLGVRGSEDLGFAGLKGVYQIEAALNAANEDKAFDGSNLTGRNTFLGLAGGFGELRLGKHDTAYKMSTLRLNFFADTLGDMYGMAGQFSAGDVDDNFYTRQDNSIVYMSPKFDGLQVMAHYTTDRENDRPSEDANDRDSMSLAGTFEQGPMFVTVAFEQRNDMDGEAEPTAWKVGGTYGIQDLTLAAMYENIDSDTEMYGDRDLFHLGAKYQLGQAYLMGSYTAANDSDEDDTGANMWALGAGYDFTKRTGMYATYAQVSNDDNAGYGFGGGKGKPVSPAIATDGTTEDVSGFQVGVTHNF</sequence>
<evidence type="ECO:0000256" key="9">
    <source>
        <dbReference type="ARBA" id="ARBA00023136"/>
    </source>
</evidence>
<evidence type="ECO:0000313" key="13">
    <source>
        <dbReference type="EMBL" id="SEK95954.1"/>
    </source>
</evidence>
<evidence type="ECO:0000256" key="7">
    <source>
        <dbReference type="ARBA" id="ARBA00023065"/>
    </source>
</evidence>
<dbReference type="STRING" id="1396821.SAMN05444515_10774"/>
<keyword evidence="10" id="KW-0998">Cell outer membrane</keyword>
<dbReference type="GO" id="GO:0006811">
    <property type="term" value="P:monoatomic ion transport"/>
    <property type="evidence" value="ECO:0007669"/>
    <property type="project" value="UniProtKB-KW"/>
</dbReference>
<keyword evidence="6 11" id="KW-0732">Signal</keyword>
<evidence type="ECO:0000256" key="4">
    <source>
        <dbReference type="ARBA" id="ARBA00022452"/>
    </source>
</evidence>
<accession>A0A1H7LAP1</accession>
<dbReference type="InterPro" id="IPR050298">
    <property type="entry name" value="Gram-neg_bact_OMP"/>
</dbReference>
<protein>
    <submittedName>
        <fullName evidence="13">Outer membrane protein (Porin)</fullName>
    </submittedName>
</protein>
<name>A0A1H7LAP1_9GAMM</name>
<evidence type="ECO:0000313" key="14">
    <source>
        <dbReference type="Proteomes" id="UP000199256"/>
    </source>
</evidence>
<feature type="domain" description="Porin" evidence="12">
    <location>
        <begin position="9"/>
        <end position="316"/>
    </location>
</feature>
<dbReference type="AlphaFoldDB" id="A0A1H7LAP1"/>
<evidence type="ECO:0000256" key="10">
    <source>
        <dbReference type="ARBA" id="ARBA00023237"/>
    </source>
</evidence>
<comment type="subcellular location">
    <subcellularLocation>
        <location evidence="1">Cell outer membrane</location>
        <topology evidence="1">Multi-pass membrane protein</topology>
    </subcellularLocation>
</comment>
<reference evidence="14" key="1">
    <citation type="submission" date="2016-10" db="EMBL/GenBank/DDBJ databases">
        <authorList>
            <person name="Varghese N."/>
            <person name="Submissions S."/>
        </authorList>
    </citation>
    <scope>NUCLEOTIDE SEQUENCE [LARGE SCALE GENOMIC DNA]</scope>
    <source>
        <strain evidence="14">DSM 241</strain>
    </source>
</reference>
<evidence type="ECO:0000256" key="5">
    <source>
        <dbReference type="ARBA" id="ARBA00022692"/>
    </source>
</evidence>
<dbReference type="GO" id="GO:0046930">
    <property type="term" value="C:pore complex"/>
    <property type="evidence" value="ECO:0007669"/>
    <property type="project" value="UniProtKB-KW"/>
</dbReference>
<keyword evidence="3" id="KW-0813">Transport</keyword>
<dbReference type="PANTHER" id="PTHR34501:SF9">
    <property type="entry name" value="MAJOR OUTER MEMBRANE PROTEIN P.IA"/>
    <property type="match status" value="1"/>
</dbReference>
<keyword evidence="4" id="KW-1134">Transmembrane beta strand</keyword>
<dbReference type="InterPro" id="IPR033900">
    <property type="entry name" value="Gram_neg_porin_domain"/>
</dbReference>
<dbReference type="Gene3D" id="2.40.160.10">
    <property type="entry name" value="Porin"/>
    <property type="match status" value="1"/>
</dbReference>
<keyword evidence="5" id="KW-0812">Transmembrane</keyword>
<evidence type="ECO:0000259" key="12">
    <source>
        <dbReference type="Pfam" id="PF13609"/>
    </source>
</evidence>
<dbReference type="RefSeq" id="WP_090253054.1">
    <property type="nucleotide sequence ID" value="NZ_FOAA01000007.1"/>
</dbReference>
<keyword evidence="7" id="KW-0406">Ion transport</keyword>
<gene>
    <name evidence="13" type="ORF">SAMN05444515_10774</name>
</gene>
<keyword evidence="9" id="KW-0472">Membrane</keyword>
<feature type="chain" id="PRO_5011485721" evidence="11">
    <location>
        <begin position="22"/>
        <end position="353"/>
    </location>
</feature>
<comment type="subunit">
    <text evidence="2">Homotrimer.</text>
</comment>
<dbReference type="OrthoDB" id="8173690at2"/>
<dbReference type="CDD" id="cd00342">
    <property type="entry name" value="gram_neg_porins"/>
    <property type="match status" value="1"/>
</dbReference>
<dbReference type="InterPro" id="IPR023614">
    <property type="entry name" value="Porin_dom_sf"/>
</dbReference>